<reference evidence="3" key="1">
    <citation type="submission" date="2016-10" db="EMBL/GenBank/DDBJ databases">
        <authorList>
            <person name="Varghese N."/>
            <person name="Submissions S."/>
        </authorList>
    </citation>
    <scope>NUCLEOTIDE SEQUENCE [LARGE SCALE GENOMIC DNA]</scope>
    <source>
        <strain evidence="3">CGMCC 1.11014</strain>
    </source>
</reference>
<dbReference type="AlphaFoldDB" id="A0A1I7IAK3"/>
<dbReference type="Proteomes" id="UP000199391">
    <property type="component" value="Unassembled WGS sequence"/>
</dbReference>
<evidence type="ECO:0000256" key="1">
    <source>
        <dbReference type="SAM" id="SignalP"/>
    </source>
</evidence>
<keyword evidence="1" id="KW-0732">Signal</keyword>
<organism evidence="2 3">
    <name type="scientific">Pseudoduganella namucuonensis</name>
    <dbReference type="NCBI Taxonomy" id="1035707"/>
    <lineage>
        <taxon>Bacteria</taxon>
        <taxon>Pseudomonadati</taxon>
        <taxon>Pseudomonadota</taxon>
        <taxon>Betaproteobacteria</taxon>
        <taxon>Burkholderiales</taxon>
        <taxon>Oxalobacteraceae</taxon>
        <taxon>Telluria group</taxon>
        <taxon>Pseudoduganella</taxon>
    </lineage>
</organism>
<dbReference type="OrthoDB" id="5456414at2"/>
<protein>
    <submittedName>
        <fullName evidence="2">Uncharacterized protein</fullName>
    </submittedName>
</protein>
<proteinExistence type="predicted"/>
<gene>
    <name evidence="2" type="ORF">SAMN05216552_1007229</name>
</gene>
<feature type="chain" id="PRO_5011465388" evidence="1">
    <location>
        <begin position="21"/>
        <end position="240"/>
    </location>
</feature>
<sequence>MKRSVLLVMSGLLAASCCKAQETIIVTYSPRPPYHTPAPDGSPVGLTGTPAAAAFQAAGIAVTWAILPTNRQLAMVKDRRARSCSIGWFRTPGRERYAKFTKPIYRDKAWLVLARADYNVPDGVTLELMLQSPAAHLLVKDNFSYGPEIDAMLARLRPSTAVSTGGTEQMLQSLRAGAADFLFISEDEGGYLMAQGGERAKRFKLLRPGGMPRGEERHIMCGMSVPDEVIAQLNKAITFK</sequence>
<keyword evidence="3" id="KW-1185">Reference proteome</keyword>
<name>A0A1I7IAK3_9BURK</name>
<feature type="signal peptide" evidence="1">
    <location>
        <begin position="1"/>
        <end position="20"/>
    </location>
</feature>
<dbReference type="Gene3D" id="3.40.190.10">
    <property type="entry name" value="Periplasmic binding protein-like II"/>
    <property type="match status" value="2"/>
</dbReference>
<dbReference type="RefSeq" id="WP_093555484.1">
    <property type="nucleotide sequence ID" value="NZ_FPBO01000007.1"/>
</dbReference>
<dbReference type="EMBL" id="FPBO01000007">
    <property type="protein sequence ID" value="SFU69969.1"/>
    <property type="molecule type" value="Genomic_DNA"/>
</dbReference>
<dbReference type="STRING" id="1035707.SAMN05216552_1007229"/>
<evidence type="ECO:0000313" key="3">
    <source>
        <dbReference type="Proteomes" id="UP000199391"/>
    </source>
</evidence>
<dbReference type="PROSITE" id="PS51257">
    <property type="entry name" value="PROKAR_LIPOPROTEIN"/>
    <property type="match status" value="1"/>
</dbReference>
<accession>A0A1I7IAK3</accession>
<evidence type="ECO:0000313" key="2">
    <source>
        <dbReference type="EMBL" id="SFU69969.1"/>
    </source>
</evidence>
<dbReference type="SUPFAM" id="SSF53850">
    <property type="entry name" value="Periplasmic binding protein-like II"/>
    <property type="match status" value="1"/>
</dbReference>